<dbReference type="OrthoDB" id="103819at2759"/>
<dbReference type="HOGENOM" id="CLU_243920_0_0_1"/>
<feature type="region of interest" description="Disordered" evidence="11">
    <location>
        <begin position="203"/>
        <end position="244"/>
    </location>
</feature>
<evidence type="ECO:0000256" key="7">
    <source>
        <dbReference type="ARBA" id="ARBA00023163"/>
    </source>
</evidence>
<dbReference type="STRING" id="745531.A0A0C3NLC4"/>
<dbReference type="InterPro" id="IPR021643">
    <property type="entry name" value="Mediator_Med13_N"/>
</dbReference>
<feature type="compositionally biased region" description="Basic and acidic residues" evidence="11">
    <location>
        <begin position="205"/>
        <end position="221"/>
    </location>
</feature>
<organism evidence="14 15">
    <name type="scientific">Phlebiopsis gigantea (strain 11061_1 CR5-6)</name>
    <name type="common">White-rot fungus</name>
    <name type="synonym">Peniophora gigantea</name>
    <dbReference type="NCBI Taxonomy" id="745531"/>
    <lineage>
        <taxon>Eukaryota</taxon>
        <taxon>Fungi</taxon>
        <taxon>Dikarya</taxon>
        <taxon>Basidiomycota</taxon>
        <taxon>Agaricomycotina</taxon>
        <taxon>Agaricomycetes</taxon>
        <taxon>Polyporales</taxon>
        <taxon>Phanerochaetaceae</taxon>
        <taxon>Phlebiopsis</taxon>
    </lineage>
</organism>
<dbReference type="GO" id="GO:0045944">
    <property type="term" value="P:positive regulation of transcription by RNA polymerase II"/>
    <property type="evidence" value="ECO:0007669"/>
    <property type="project" value="TreeGrafter"/>
</dbReference>
<evidence type="ECO:0000256" key="3">
    <source>
        <dbReference type="ARBA" id="ARBA00019618"/>
    </source>
</evidence>
<protein>
    <recommendedName>
        <fullName evidence="3 10">Mediator of RNA polymerase II transcription subunit 13</fullName>
    </recommendedName>
    <alternativeName>
        <fullName evidence="9 10">Mediator complex subunit 13</fullName>
    </alternativeName>
</protein>
<feature type="region of interest" description="Disordered" evidence="11">
    <location>
        <begin position="300"/>
        <end position="326"/>
    </location>
</feature>
<dbReference type="PANTHER" id="PTHR48249:SF3">
    <property type="entry name" value="MEDIATOR OF RNA POLYMERASE II TRANSCRIPTION SUBUNIT 13"/>
    <property type="match status" value="1"/>
</dbReference>
<keyword evidence="5 10" id="KW-0805">Transcription regulation</keyword>
<feature type="region of interest" description="Disordered" evidence="11">
    <location>
        <begin position="440"/>
        <end position="471"/>
    </location>
</feature>
<keyword evidence="8 10" id="KW-0539">Nucleus</keyword>
<comment type="similarity">
    <text evidence="2 10">Belongs to the Mediator complex subunit 13 family.</text>
</comment>
<comment type="subunit">
    <text evidence="10">Component of the SRB8-11 complex, which itself associates with the Mediator complex.</text>
</comment>
<dbReference type="InterPro" id="IPR051139">
    <property type="entry name" value="Mediator_complx_sub13"/>
</dbReference>
<keyword evidence="4 10" id="KW-0678">Repressor</keyword>
<evidence type="ECO:0000313" key="15">
    <source>
        <dbReference type="Proteomes" id="UP000053257"/>
    </source>
</evidence>
<accession>A0A0C3NLC4</accession>
<dbReference type="InterPro" id="IPR009401">
    <property type="entry name" value="Med13_C"/>
</dbReference>
<evidence type="ECO:0000259" key="13">
    <source>
        <dbReference type="Pfam" id="PF11597"/>
    </source>
</evidence>
<evidence type="ECO:0000259" key="12">
    <source>
        <dbReference type="Pfam" id="PF06333"/>
    </source>
</evidence>
<evidence type="ECO:0000256" key="10">
    <source>
        <dbReference type="RuleBase" id="RU364134"/>
    </source>
</evidence>
<evidence type="ECO:0000256" key="5">
    <source>
        <dbReference type="ARBA" id="ARBA00023015"/>
    </source>
</evidence>
<name>A0A0C3NLC4_PHLG1</name>
<keyword evidence="7 10" id="KW-0804">Transcription</keyword>
<dbReference type="PANTHER" id="PTHR48249">
    <property type="entry name" value="MEDIATOR OF RNA POLYMERASE II TRANSCRIPTION SUBUNIT 13"/>
    <property type="match status" value="1"/>
</dbReference>
<dbReference type="GO" id="GO:0003713">
    <property type="term" value="F:transcription coactivator activity"/>
    <property type="evidence" value="ECO:0007669"/>
    <property type="project" value="TreeGrafter"/>
</dbReference>
<evidence type="ECO:0000256" key="6">
    <source>
        <dbReference type="ARBA" id="ARBA00023159"/>
    </source>
</evidence>
<evidence type="ECO:0000256" key="9">
    <source>
        <dbReference type="ARBA" id="ARBA00032008"/>
    </source>
</evidence>
<feature type="compositionally biased region" description="Acidic residues" evidence="11">
    <location>
        <begin position="599"/>
        <end position="621"/>
    </location>
</feature>
<reference evidence="14 15" key="1">
    <citation type="journal article" date="2014" name="PLoS Genet.">
        <title>Analysis of the Phlebiopsis gigantea genome, transcriptome and secretome provides insight into its pioneer colonization strategies of wood.</title>
        <authorList>
            <person name="Hori C."/>
            <person name="Ishida T."/>
            <person name="Igarashi K."/>
            <person name="Samejima M."/>
            <person name="Suzuki H."/>
            <person name="Master E."/>
            <person name="Ferreira P."/>
            <person name="Ruiz-Duenas F.J."/>
            <person name="Held B."/>
            <person name="Canessa P."/>
            <person name="Larrondo L.F."/>
            <person name="Schmoll M."/>
            <person name="Druzhinina I.S."/>
            <person name="Kubicek C.P."/>
            <person name="Gaskell J.A."/>
            <person name="Kersten P."/>
            <person name="St John F."/>
            <person name="Glasner J."/>
            <person name="Sabat G."/>
            <person name="Splinter BonDurant S."/>
            <person name="Syed K."/>
            <person name="Yadav J."/>
            <person name="Mgbeahuruike A.C."/>
            <person name="Kovalchuk A."/>
            <person name="Asiegbu F.O."/>
            <person name="Lackner G."/>
            <person name="Hoffmeister D."/>
            <person name="Rencoret J."/>
            <person name="Gutierrez A."/>
            <person name="Sun H."/>
            <person name="Lindquist E."/>
            <person name="Barry K."/>
            <person name="Riley R."/>
            <person name="Grigoriev I.V."/>
            <person name="Henrissat B."/>
            <person name="Kues U."/>
            <person name="Berka R.M."/>
            <person name="Martinez A.T."/>
            <person name="Covert S.F."/>
            <person name="Blanchette R.A."/>
            <person name="Cullen D."/>
        </authorList>
    </citation>
    <scope>NUCLEOTIDE SEQUENCE [LARGE SCALE GENOMIC DNA]</scope>
    <source>
        <strain evidence="14 15">11061_1 CR5-6</strain>
    </source>
</reference>
<feature type="region of interest" description="Disordered" evidence="11">
    <location>
        <begin position="588"/>
        <end position="630"/>
    </location>
</feature>
<evidence type="ECO:0000256" key="4">
    <source>
        <dbReference type="ARBA" id="ARBA00022491"/>
    </source>
</evidence>
<dbReference type="Pfam" id="PF11597">
    <property type="entry name" value="Med13_N"/>
    <property type="match status" value="1"/>
</dbReference>
<proteinExistence type="inferred from homology"/>
<sequence length="1297" mass="140521">MGTPIVLAPHGVPAYFLSVYSGPVGGITRQFEDALVGLGCGDWKGAALSQSQNTTPDSSYTYVIAWISVQNKQGEEKGLPVIWPISLAILQDSTLQVRQRLAHIPNLPPQLLASPPAVPVQAPPIRFPLSSLNPPHRSQAASVAISPTTSQSEHSIHLDVKHPGAGLSSSPLTDSMKAFRSLTIRHKNLPNLARDVSTFVSSVAQDREKERERLKRGRDGSSFKISSSPAKQESELTRTPQTPVKRDDIQPIFLVPALTLFLPADPTNIKSADPTALLPAWSPAPNPNLIDQPMLVDDPSSGETIKTGSEAHDTLPETGAPGSNDANVVAGTSTTSFDPYGSFTNTWNQPEKDFMDINAGLDSYSFDMDMAGFTDDDFSFFDAPQSTVRTSAPGLPSVPPTTVPGSHNNFQMSGPGPPSHSAHAVPVVSSVTQLAGMTPRSMPASTPGVVPPELMPSTPAQTPPSQSGPATPAAVVLDHTIHLRRGSASSQGSQFDPVPFGPSHKVMDGKYTSGKFALPTPPPDEIEELWPAARGTVSSSGWKFAYNAKTDPRIGIVRRLVGMKRKRLGEKQRGSYDRLSPAWMHEHEEWTSQPVQGSEDPDTDSSDSDDDLNDDCPEAEDQSAVCPSRPYTPPVPYLPLGPTLVQTGFHHSFLLPLSSTLRPPGTVLDVNMGPLSVPTPVSPAAALGAASERTKALEAVVQLLFKEIVENPFWAEAWQAGLAATRASGSAAPNVWPADVRYTSWMLGCVDGLRNALDLKEAYQADTSDGSPSLKELDDPTLSIGKSDALVQVLPSALRFWEKLGLKPRGGSKDVTAFLFFEKIDDAREEKMASWLQSLSQTYGAKNLGQHALGHAVGCTKDGLIPVQYDAIKKTLTSFVIGLHESTSPTVFYVVVPVHAINLASPLLRQILSAARKVKKARPDAPLLIHLIPEPFITGHLDSPFMRHQGLEILADSVYDRMPVVAKRMSARSLTPDVPRMQALFQEPAFTLARPLARRATFRLEAHPTSLDVVDRLSILHIGYSISPCGKWLLAACIDQRGEAHELRAWLVPSDGAEVFVVNSVWAFAFHVAAKASVEWRIVIAKLGSMEEAEVDAWDSQFHSASREILTSQVFLLCVDPDRPWNFIPPESVEVHKTPRSLQRANKHSAGTVFHDAASSTYLVHNNPTAPLSLDRPISIVPAQPHIPDVEEDASHPPCIIRPLSSLSLVNVPAGTDFTAISMIHLHLLHSIHISSPTVVPLDRIFLDDIAQNYHDLALLTKYRWKLKTSPLLPFHLAALEVMSMALVSTNNESFTD</sequence>
<keyword evidence="6 10" id="KW-0010">Activator</keyword>
<feature type="compositionally biased region" description="Low complexity" evidence="11">
    <location>
        <begin position="456"/>
        <end position="470"/>
    </location>
</feature>
<dbReference type="Pfam" id="PF06333">
    <property type="entry name" value="Med13_C"/>
    <property type="match status" value="1"/>
</dbReference>
<comment type="subcellular location">
    <subcellularLocation>
        <location evidence="1 10">Nucleus</location>
    </subcellularLocation>
</comment>
<comment type="function">
    <text evidence="10">Component of the SRB8-11 complex. The SRB8-11 complex is a regulatory module of the Mediator complex which is itself involved in regulation of basal and activated RNA polymerase II-dependent transcription. The SRB8-11 complex may be involved in the transcriptional repression of a subset of genes regulated by Mediator. It may inhibit the association of the Mediator complex with RNA polymerase II to form the holoenzyme complex.</text>
</comment>
<keyword evidence="15" id="KW-1185">Reference proteome</keyword>
<evidence type="ECO:0000313" key="14">
    <source>
        <dbReference type="EMBL" id="KIP05804.1"/>
    </source>
</evidence>
<feature type="compositionally biased region" description="Polar residues" evidence="11">
    <location>
        <begin position="223"/>
        <end position="242"/>
    </location>
</feature>
<dbReference type="GO" id="GO:0016592">
    <property type="term" value="C:mediator complex"/>
    <property type="evidence" value="ECO:0007669"/>
    <property type="project" value="InterPro"/>
</dbReference>
<feature type="domain" description="Mediator complex subunit Med13 C-terminal" evidence="12">
    <location>
        <begin position="987"/>
        <end position="1280"/>
    </location>
</feature>
<evidence type="ECO:0000256" key="8">
    <source>
        <dbReference type="ARBA" id="ARBA00023242"/>
    </source>
</evidence>
<gene>
    <name evidence="14" type="ORF">PHLGIDRAFT_128654</name>
</gene>
<dbReference type="Proteomes" id="UP000053257">
    <property type="component" value="Unassembled WGS sequence"/>
</dbReference>
<dbReference type="EMBL" id="KN840533">
    <property type="protein sequence ID" value="KIP05804.1"/>
    <property type="molecule type" value="Genomic_DNA"/>
</dbReference>
<feature type="domain" description="Mediator complex subunit Med13 N-terminal" evidence="13">
    <location>
        <begin position="2"/>
        <end position="92"/>
    </location>
</feature>
<evidence type="ECO:0000256" key="11">
    <source>
        <dbReference type="SAM" id="MobiDB-lite"/>
    </source>
</evidence>
<evidence type="ECO:0000256" key="2">
    <source>
        <dbReference type="ARBA" id="ARBA00009354"/>
    </source>
</evidence>
<evidence type="ECO:0000256" key="1">
    <source>
        <dbReference type="ARBA" id="ARBA00004123"/>
    </source>
</evidence>